<feature type="transmembrane region" description="Helical" evidence="8">
    <location>
        <begin position="242"/>
        <end position="260"/>
    </location>
</feature>
<evidence type="ECO:0000256" key="3">
    <source>
        <dbReference type="ARBA" id="ARBA00022676"/>
    </source>
</evidence>
<evidence type="ECO:0000256" key="1">
    <source>
        <dbReference type="ARBA" id="ARBA00004651"/>
    </source>
</evidence>
<proteinExistence type="predicted"/>
<evidence type="ECO:0000256" key="8">
    <source>
        <dbReference type="SAM" id="Phobius"/>
    </source>
</evidence>
<feature type="transmembrane region" description="Helical" evidence="8">
    <location>
        <begin position="138"/>
        <end position="158"/>
    </location>
</feature>
<evidence type="ECO:0000256" key="6">
    <source>
        <dbReference type="ARBA" id="ARBA00022989"/>
    </source>
</evidence>
<evidence type="ECO:0000256" key="7">
    <source>
        <dbReference type="ARBA" id="ARBA00023136"/>
    </source>
</evidence>
<feature type="transmembrane region" description="Helical" evidence="8">
    <location>
        <begin position="318"/>
        <end position="340"/>
    </location>
</feature>
<gene>
    <name evidence="9" type="ORF">ACFL6M_05295</name>
</gene>
<feature type="transmembrane region" description="Helical" evidence="8">
    <location>
        <begin position="90"/>
        <end position="108"/>
    </location>
</feature>
<reference evidence="9 10" key="1">
    <citation type="submission" date="2024-09" db="EMBL/GenBank/DDBJ databases">
        <authorList>
            <person name="D'Angelo T."/>
        </authorList>
    </citation>
    <scope>NUCLEOTIDE SEQUENCE [LARGE SCALE GENOMIC DNA]</scope>
    <source>
        <strain evidence="9">SAG AM-320-E07</strain>
    </source>
</reference>
<comment type="subcellular location">
    <subcellularLocation>
        <location evidence="1">Cell membrane</location>
        <topology evidence="1">Multi-pass membrane protein</topology>
    </subcellularLocation>
</comment>
<keyword evidence="5 8" id="KW-0812">Transmembrane</keyword>
<organism evidence="9 10">
    <name type="scientific">Eiseniibacteriota bacterium</name>
    <dbReference type="NCBI Taxonomy" id="2212470"/>
    <lineage>
        <taxon>Bacteria</taxon>
        <taxon>Candidatus Eiseniibacteriota</taxon>
    </lineage>
</organism>
<keyword evidence="6 8" id="KW-1133">Transmembrane helix</keyword>
<accession>A0ABV6YKY2</accession>
<dbReference type="PANTHER" id="PTHR33908:SF11">
    <property type="entry name" value="MEMBRANE PROTEIN"/>
    <property type="match status" value="1"/>
</dbReference>
<dbReference type="Proteomes" id="UP001593833">
    <property type="component" value="Unassembled WGS sequence"/>
</dbReference>
<comment type="caution">
    <text evidence="9">The sequence shown here is derived from an EMBL/GenBank/DDBJ whole genome shotgun (WGS) entry which is preliminary data.</text>
</comment>
<evidence type="ECO:0000256" key="2">
    <source>
        <dbReference type="ARBA" id="ARBA00022475"/>
    </source>
</evidence>
<protein>
    <recommendedName>
        <fullName evidence="11">Glycosyltransferase RgtA/B/C/D-like domain-containing protein</fullName>
    </recommendedName>
</protein>
<evidence type="ECO:0000313" key="10">
    <source>
        <dbReference type="Proteomes" id="UP001593833"/>
    </source>
</evidence>
<feature type="transmembrane region" description="Helical" evidence="8">
    <location>
        <begin position="346"/>
        <end position="363"/>
    </location>
</feature>
<keyword evidence="2" id="KW-1003">Cell membrane</keyword>
<dbReference type="PANTHER" id="PTHR33908">
    <property type="entry name" value="MANNOSYLTRANSFERASE YKCB-RELATED"/>
    <property type="match status" value="1"/>
</dbReference>
<feature type="transmembrane region" description="Helical" evidence="8">
    <location>
        <begin position="280"/>
        <end position="297"/>
    </location>
</feature>
<feature type="transmembrane region" description="Helical" evidence="8">
    <location>
        <begin position="115"/>
        <end position="132"/>
    </location>
</feature>
<name>A0ABV6YKY2_UNCEI</name>
<evidence type="ECO:0000313" key="9">
    <source>
        <dbReference type="EMBL" id="MFC1572996.1"/>
    </source>
</evidence>
<keyword evidence="4" id="KW-0808">Transferase</keyword>
<feature type="transmembrane region" description="Helical" evidence="8">
    <location>
        <begin position="12"/>
        <end position="32"/>
    </location>
</feature>
<feature type="transmembrane region" description="Helical" evidence="8">
    <location>
        <begin position="370"/>
        <end position="390"/>
    </location>
</feature>
<keyword evidence="10" id="KW-1185">Reference proteome</keyword>
<evidence type="ECO:0000256" key="4">
    <source>
        <dbReference type="ARBA" id="ARBA00022679"/>
    </source>
</evidence>
<dbReference type="InterPro" id="IPR050297">
    <property type="entry name" value="LipidA_mod_glycosyltrf_83"/>
</dbReference>
<keyword evidence="3" id="KW-0328">Glycosyltransferase</keyword>
<feature type="transmembrane region" description="Helical" evidence="8">
    <location>
        <begin position="204"/>
        <end position="221"/>
    </location>
</feature>
<feature type="transmembrane region" description="Helical" evidence="8">
    <location>
        <begin position="165"/>
        <end position="192"/>
    </location>
</feature>
<dbReference type="EMBL" id="JBHPKH010000059">
    <property type="protein sequence ID" value="MFC1572996.1"/>
    <property type="molecule type" value="Genomic_DNA"/>
</dbReference>
<evidence type="ECO:0008006" key="11">
    <source>
        <dbReference type="Google" id="ProtNLM"/>
    </source>
</evidence>
<evidence type="ECO:0000256" key="5">
    <source>
        <dbReference type="ARBA" id="ARBA00022692"/>
    </source>
</evidence>
<sequence length="575" mass="62766">MTTEAGSTERRWRLLWLMLTVLLAAAAMRFYALGRESLWCDEAYTAFTIRLPLGEMITQLVHTDDAPPLFYLLQKLSTALAGDSESGLRIGPAVMGFLAVVILLGRALHRGSGACGWSAAFLAVATYGVFHARQARSYVLLILLGLVFILCAKDMLFGKRRAGPLLAVGGILLWMTHHVAVVLVLTSLFLWPLGGARRPRLRSWILWHAAPLVTWVVYWIAASSQLAAHAELNVWTTQYWQTHHLGFGPLYSLGVFLPGGLPSSEVGVGFATPRDISSQWAFFSAALGLVCFLAAIFRRRGPTFGETSDLGREIGAEVVFLLVPLLVLLTASLVMTPVYVLTRTDAVAFPAFVLLMGRGLASLRRNVSGGILFFWFLISLYALAPSYGLGNEGEAKGIDRQLAQNMAAGGLAQDDWVVHTFMTAPSIEYYLERMGAAHRVAYFPKIAGRNTASAWPTPVDSLQAYMDEAAELRLSLEETLPEDGAVWVFCVVEPSAAGAIRQGRTARTLSVDQIGYPVSALVYNLVGTKPVKPVSLHTQDWIGGHRAVLWIPRESWVPQDTSVLGESNIEGGVRP</sequence>
<keyword evidence="7 8" id="KW-0472">Membrane</keyword>